<feature type="active site" description="Proton acceptor" evidence="10">
    <location>
        <position position="78"/>
    </location>
</feature>
<feature type="binding site" evidence="10">
    <location>
        <begin position="17"/>
        <end position="22"/>
    </location>
    <ligand>
        <name>substrate</name>
    </ligand>
</feature>
<evidence type="ECO:0000256" key="4">
    <source>
        <dbReference type="ARBA" id="ARBA00022741"/>
    </source>
</evidence>
<evidence type="ECO:0000256" key="5">
    <source>
        <dbReference type="ARBA" id="ARBA00022801"/>
    </source>
</evidence>
<name>A0A251ZTF2_9PROT</name>
<keyword evidence="3 10" id="KW-0479">Metal-binding</keyword>
<organism evidence="12 13">
    <name type="scientific">Commensalibacter intestini</name>
    <dbReference type="NCBI Taxonomy" id="479936"/>
    <lineage>
        <taxon>Bacteria</taxon>
        <taxon>Pseudomonadati</taxon>
        <taxon>Pseudomonadota</taxon>
        <taxon>Alphaproteobacteria</taxon>
        <taxon>Acetobacterales</taxon>
        <taxon>Acetobacteraceae</taxon>
    </lineage>
</organism>
<proteinExistence type="inferred from homology"/>
<dbReference type="GO" id="GO:0046872">
    <property type="term" value="F:metal ion binding"/>
    <property type="evidence" value="ECO:0007669"/>
    <property type="project" value="UniProtKB-KW"/>
</dbReference>
<feature type="binding site" evidence="10">
    <location>
        <position position="79"/>
    </location>
    <ligand>
        <name>substrate</name>
    </ligand>
</feature>
<dbReference type="Gene3D" id="3.90.950.10">
    <property type="match status" value="1"/>
</dbReference>
<dbReference type="InterPro" id="IPR002637">
    <property type="entry name" value="RdgB/HAM1"/>
</dbReference>
<keyword evidence="4 10" id="KW-0547">Nucleotide-binding</keyword>
<feature type="binding site" evidence="10">
    <location>
        <position position="78"/>
    </location>
    <ligand>
        <name>Mg(2+)</name>
        <dbReference type="ChEBI" id="CHEBI:18420"/>
    </ligand>
</feature>
<evidence type="ECO:0000256" key="3">
    <source>
        <dbReference type="ARBA" id="ARBA00022723"/>
    </source>
</evidence>
<gene>
    <name evidence="12" type="ORF">HK18_00810</name>
</gene>
<feature type="binding site" evidence="10">
    <location>
        <position position="182"/>
    </location>
    <ligand>
        <name>substrate</name>
    </ligand>
</feature>
<feature type="binding site" evidence="10">
    <location>
        <position position="49"/>
    </location>
    <ligand>
        <name>Mg(2+)</name>
        <dbReference type="ChEBI" id="CHEBI:18420"/>
    </ligand>
</feature>
<evidence type="ECO:0000256" key="6">
    <source>
        <dbReference type="ARBA" id="ARBA00022842"/>
    </source>
</evidence>
<keyword evidence="13" id="KW-1185">Reference proteome</keyword>
<dbReference type="GO" id="GO:0009117">
    <property type="term" value="P:nucleotide metabolic process"/>
    <property type="evidence" value="ECO:0007669"/>
    <property type="project" value="UniProtKB-KW"/>
</dbReference>
<dbReference type="Pfam" id="PF01725">
    <property type="entry name" value="Ham1p_like"/>
    <property type="match status" value="1"/>
</dbReference>
<dbReference type="AlphaFoldDB" id="A0A251ZTF2"/>
<dbReference type="CDD" id="cd00515">
    <property type="entry name" value="HAM1"/>
    <property type="match status" value="1"/>
</dbReference>
<dbReference type="GO" id="GO:0009146">
    <property type="term" value="P:purine nucleoside triphosphate catabolic process"/>
    <property type="evidence" value="ECO:0007669"/>
    <property type="project" value="UniProtKB-UniRule"/>
</dbReference>
<comment type="caution">
    <text evidence="12">The sequence shown here is derived from an EMBL/GenBank/DDBJ whole genome shotgun (WGS) entry which is preliminary data.</text>
</comment>
<dbReference type="GO" id="GO:0017111">
    <property type="term" value="F:ribonucleoside triphosphate phosphatase activity"/>
    <property type="evidence" value="ECO:0007669"/>
    <property type="project" value="InterPro"/>
</dbReference>
<evidence type="ECO:0000256" key="10">
    <source>
        <dbReference type="HAMAP-Rule" id="MF_01405"/>
    </source>
</evidence>
<comment type="catalytic activity">
    <reaction evidence="8 10">
        <text>dITP + H2O = dIMP + diphosphate + H(+)</text>
        <dbReference type="Rhea" id="RHEA:28342"/>
        <dbReference type="ChEBI" id="CHEBI:15377"/>
        <dbReference type="ChEBI" id="CHEBI:15378"/>
        <dbReference type="ChEBI" id="CHEBI:33019"/>
        <dbReference type="ChEBI" id="CHEBI:61194"/>
        <dbReference type="ChEBI" id="CHEBI:61382"/>
        <dbReference type="EC" id="3.6.1.66"/>
    </reaction>
</comment>
<comment type="function">
    <text evidence="10">Pyrophosphatase that catalyzes the hydrolysis of nucleoside triphosphates to their monophosphate derivatives, with a high preference for the non-canonical purine nucleotides XTP (xanthosine triphosphate), dITP (deoxyinosine triphosphate) and ITP. Seems to function as a house-cleaning enzyme that removes non-canonical purine nucleotides from the nucleotide pool, thus preventing their incorporation into DNA/RNA and avoiding chromosomal lesions.</text>
</comment>
<evidence type="ECO:0000313" key="13">
    <source>
        <dbReference type="Proteomes" id="UP000194946"/>
    </source>
</evidence>
<comment type="catalytic activity">
    <reaction evidence="9 10">
        <text>XTP + H2O = XMP + diphosphate + H(+)</text>
        <dbReference type="Rhea" id="RHEA:28610"/>
        <dbReference type="ChEBI" id="CHEBI:15377"/>
        <dbReference type="ChEBI" id="CHEBI:15378"/>
        <dbReference type="ChEBI" id="CHEBI:33019"/>
        <dbReference type="ChEBI" id="CHEBI:57464"/>
        <dbReference type="ChEBI" id="CHEBI:61314"/>
        <dbReference type="EC" id="3.6.1.66"/>
    </reaction>
</comment>
<dbReference type="PANTHER" id="PTHR11067:SF9">
    <property type="entry name" value="INOSINE TRIPHOSPHATE PYROPHOSPHATASE"/>
    <property type="match status" value="1"/>
</dbReference>
<dbReference type="GO" id="GO:0036220">
    <property type="term" value="F:ITP diphosphatase activity"/>
    <property type="evidence" value="ECO:0007669"/>
    <property type="project" value="UniProtKB-UniRule"/>
</dbReference>
<dbReference type="HAMAP" id="MF_01405">
    <property type="entry name" value="Non_canon_purine_NTPase"/>
    <property type="match status" value="1"/>
</dbReference>
<dbReference type="Proteomes" id="UP000194946">
    <property type="component" value="Unassembled WGS sequence"/>
</dbReference>
<comment type="cofactor">
    <cofactor evidence="10">
        <name>Mg(2+)</name>
        <dbReference type="ChEBI" id="CHEBI:18420"/>
    </cofactor>
    <text evidence="10">Binds 1 Mg(2+) ion per subunit.</text>
</comment>
<comment type="similarity">
    <text evidence="1 10 11">Belongs to the HAM1 NTPase family.</text>
</comment>
<evidence type="ECO:0000256" key="9">
    <source>
        <dbReference type="ARBA" id="ARBA00052017"/>
    </source>
</evidence>
<dbReference type="FunFam" id="3.90.950.10:FF:000001">
    <property type="entry name" value="dITP/XTP pyrophosphatase"/>
    <property type="match status" value="1"/>
</dbReference>
<dbReference type="InterPro" id="IPR020922">
    <property type="entry name" value="dITP/XTP_pyrophosphatase"/>
</dbReference>
<accession>A0A251ZTF2</accession>
<comment type="catalytic activity">
    <reaction evidence="10">
        <text>ITP + H2O = IMP + diphosphate + H(+)</text>
        <dbReference type="Rhea" id="RHEA:29399"/>
        <dbReference type="ChEBI" id="CHEBI:15377"/>
        <dbReference type="ChEBI" id="CHEBI:15378"/>
        <dbReference type="ChEBI" id="CHEBI:33019"/>
        <dbReference type="ChEBI" id="CHEBI:58053"/>
        <dbReference type="ChEBI" id="CHEBI:61402"/>
        <dbReference type="EC" id="3.6.1.66"/>
    </reaction>
</comment>
<keyword evidence="6 10" id="KW-0460">Magnesium</keyword>
<evidence type="ECO:0000256" key="1">
    <source>
        <dbReference type="ARBA" id="ARBA00008023"/>
    </source>
</evidence>
<evidence type="ECO:0000256" key="11">
    <source>
        <dbReference type="RuleBase" id="RU003781"/>
    </source>
</evidence>
<dbReference type="GO" id="GO:0005829">
    <property type="term" value="C:cytosol"/>
    <property type="evidence" value="ECO:0007669"/>
    <property type="project" value="TreeGrafter"/>
</dbReference>
<dbReference type="GO" id="GO:0036222">
    <property type="term" value="F:XTP diphosphatase activity"/>
    <property type="evidence" value="ECO:0007669"/>
    <property type="project" value="UniProtKB-UniRule"/>
</dbReference>
<feature type="binding site" evidence="10">
    <location>
        <begin position="187"/>
        <end position="188"/>
    </location>
    <ligand>
        <name>substrate</name>
    </ligand>
</feature>
<dbReference type="EC" id="3.6.1.66" evidence="10"/>
<evidence type="ECO:0000313" key="12">
    <source>
        <dbReference type="EMBL" id="OUI77926.1"/>
    </source>
</evidence>
<sequence>MTIYRKIEHGSKLVVATHNAGKAQEIRSLLAPFQIQTYSAGDLNLPEPEETGSTFSENAKIKAMAATLKSGLPSLADDSGFCINALNGDPGIYSARWAGPNKDYPMAMRTMYEKLEKFENRSCYFISVLCLAFPDGYSCEFEGKIHGDFIWPARGHNGHGYDPIFQPKGSSLTFAEMTETQKNEISHRGLAFQQFIKNCF</sequence>
<evidence type="ECO:0000256" key="8">
    <source>
        <dbReference type="ARBA" id="ARBA00051875"/>
    </source>
</evidence>
<dbReference type="GO" id="GO:0035870">
    <property type="term" value="F:dITP diphosphatase activity"/>
    <property type="evidence" value="ECO:0007669"/>
    <property type="project" value="UniProtKB-UniRule"/>
</dbReference>
<reference evidence="13" key="1">
    <citation type="submission" date="2014-06" db="EMBL/GenBank/DDBJ databases">
        <authorList>
            <person name="Winans N.J."/>
            <person name="Newell P.D."/>
            <person name="Douglas A.E."/>
        </authorList>
    </citation>
    <scope>NUCLEOTIDE SEQUENCE [LARGE SCALE GENOMIC DNA]</scope>
    <source>
        <strain evidence="13">DmL_052</strain>
    </source>
</reference>
<dbReference type="GO" id="GO:0000166">
    <property type="term" value="F:nucleotide binding"/>
    <property type="evidence" value="ECO:0007669"/>
    <property type="project" value="UniProtKB-KW"/>
</dbReference>
<dbReference type="PANTHER" id="PTHR11067">
    <property type="entry name" value="INOSINE TRIPHOSPHATE PYROPHOSPHATASE/HAM1 PROTEIN"/>
    <property type="match status" value="1"/>
</dbReference>
<dbReference type="NCBIfam" id="TIGR00042">
    <property type="entry name" value="RdgB/HAM1 family non-canonical purine NTP pyrophosphatase"/>
    <property type="match status" value="1"/>
</dbReference>
<keyword evidence="5 10" id="KW-0378">Hydrolase</keyword>
<feature type="binding site" evidence="10">
    <location>
        <begin position="159"/>
        <end position="162"/>
    </location>
    <ligand>
        <name>substrate</name>
    </ligand>
</feature>
<dbReference type="InterPro" id="IPR029001">
    <property type="entry name" value="ITPase-like_fam"/>
</dbReference>
<comment type="subunit">
    <text evidence="2 10">Homodimer.</text>
</comment>
<evidence type="ECO:0000256" key="2">
    <source>
        <dbReference type="ARBA" id="ARBA00011738"/>
    </source>
</evidence>
<keyword evidence="7 10" id="KW-0546">Nucleotide metabolism</keyword>
<protein>
    <recommendedName>
        <fullName evidence="10">dITP/XTP pyrophosphatase</fullName>
        <ecNumber evidence="10">3.6.1.66</ecNumber>
    </recommendedName>
    <alternativeName>
        <fullName evidence="10">Non-canonical purine NTP pyrophosphatase</fullName>
    </alternativeName>
    <alternativeName>
        <fullName evidence="10">Non-standard purine NTP pyrophosphatase</fullName>
    </alternativeName>
    <alternativeName>
        <fullName evidence="10">Nucleoside-triphosphate diphosphatase</fullName>
    </alternativeName>
    <alternativeName>
        <fullName evidence="10">Nucleoside-triphosphate pyrophosphatase</fullName>
        <shortName evidence="10">NTPase</shortName>
    </alternativeName>
</protein>
<dbReference type="SUPFAM" id="SSF52972">
    <property type="entry name" value="ITPase-like"/>
    <property type="match status" value="1"/>
</dbReference>
<evidence type="ECO:0000256" key="7">
    <source>
        <dbReference type="ARBA" id="ARBA00023080"/>
    </source>
</evidence>
<dbReference type="EMBL" id="JOPB01000011">
    <property type="protein sequence ID" value="OUI77926.1"/>
    <property type="molecule type" value="Genomic_DNA"/>
</dbReference>
<dbReference type="RefSeq" id="WP_008854326.1">
    <property type="nucleotide sequence ID" value="NZ_JOPB01000011.1"/>
</dbReference>